<accession>A0A561UQC3</accession>
<gene>
    <name evidence="2" type="ORF">FHX73_115474</name>
</gene>
<reference evidence="2 3" key="1">
    <citation type="submission" date="2019-06" db="EMBL/GenBank/DDBJ databases">
        <title>Sequencing the genomes of 1000 actinobacteria strains.</title>
        <authorList>
            <person name="Klenk H.-P."/>
        </authorList>
    </citation>
    <scope>NUCLEOTIDE SEQUENCE [LARGE SCALE GENOMIC DNA]</scope>
    <source>
        <strain evidence="2 3">DSM 44826</strain>
    </source>
</reference>
<protein>
    <submittedName>
        <fullName evidence="2">Uncharacterized protein</fullName>
    </submittedName>
</protein>
<name>A0A561UQC3_9ACTN</name>
<dbReference type="RefSeq" id="WP_170305039.1">
    <property type="nucleotide sequence ID" value="NZ_BAAAMZ010000007.1"/>
</dbReference>
<proteinExistence type="predicted"/>
<sequence length="192" mass="19170">MIHRSTSRSRALPGHGFGRGAAAVLLLALAGLTTACGGQNTPQPLGALPIPSAPLSPAPVTASPGHAQLVAMGDPVQLVLAGAHGQVTASGPDLEVSGPAPDGKVASESKGSVTVVLRATDGSARLDPADLAATDEQGKPIPLTADAGPLTATPGHDATLHLSGTFPIGHATLQWNQSGQPLATWDFEVELD</sequence>
<dbReference type="Proteomes" id="UP000317940">
    <property type="component" value="Unassembled WGS sequence"/>
</dbReference>
<keyword evidence="3" id="KW-1185">Reference proteome</keyword>
<evidence type="ECO:0000313" key="3">
    <source>
        <dbReference type="Proteomes" id="UP000317940"/>
    </source>
</evidence>
<evidence type="ECO:0000313" key="2">
    <source>
        <dbReference type="EMBL" id="TWG01573.1"/>
    </source>
</evidence>
<dbReference type="EMBL" id="VIWT01000001">
    <property type="protein sequence ID" value="TWG01573.1"/>
    <property type="molecule type" value="Genomic_DNA"/>
</dbReference>
<dbReference type="AlphaFoldDB" id="A0A561UQC3"/>
<comment type="caution">
    <text evidence="2">The sequence shown here is derived from an EMBL/GenBank/DDBJ whole genome shotgun (WGS) entry which is preliminary data.</text>
</comment>
<evidence type="ECO:0000256" key="1">
    <source>
        <dbReference type="SAM" id="MobiDB-lite"/>
    </source>
</evidence>
<feature type="region of interest" description="Disordered" evidence="1">
    <location>
        <begin position="90"/>
        <end position="109"/>
    </location>
</feature>
<organism evidence="2 3">
    <name type="scientific">Kitasatospora viridis</name>
    <dbReference type="NCBI Taxonomy" id="281105"/>
    <lineage>
        <taxon>Bacteria</taxon>
        <taxon>Bacillati</taxon>
        <taxon>Actinomycetota</taxon>
        <taxon>Actinomycetes</taxon>
        <taxon>Kitasatosporales</taxon>
        <taxon>Streptomycetaceae</taxon>
        <taxon>Kitasatospora</taxon>
    </lineage>
</organism>